<accession>A0AAV0JWV2</accession>
<dbReference type="GO" id="GO:0008441">
    <property type="term" value="F:3'(2'),5'-bisphosphate nucleotidase activity"/>
    <property type="evidence" value="ECO:0007669"/>
    <property type="project" value="TreeGrafter"/>
</dbReference>
<dbReference type="GO" id="GO:0000103">
    <property type="term" value="P:sulfate assimilation"/>
    <property type="evidence" value="ECO:0007669"/>
    <property type="project" value="TreeGrafter"/>
</dbReference>
<protein>
    <recommendedName>
        <fullName evidence="9">PAP-specific phosphatase, mitochondrial</fullName>
    </recommendedName>
</protein>
<keyword evidence="3 6" id="KW-0479">Metal-binding</keyword>
<feature type="binding site" evidence="6">
    <location>
        <position position="144"/>
    </location>
    <ligand>
        <name>Mg(2+)</name>
        <dbReference type="ChEBI" id="CHEBI:18420"/>
        <label>1</label>
        <note>catalytic</note>
    </ligand>
</feature>
<reference evidence="7" key="1">
    <citation type="submission" date="2022-08" db="EMBL/GenBank/DDBJ databases">
        <authorList>
            <person name="Gutierrez-Valencia J."/>
        </authorList>
    </citation>
    <scope>NUCLEOTIDE SEQUENCE</scope>
</reference>
<dbReference type="PANTHER" id="PTHR43200">
    <property type="entry name" value="PHOSPHATASE"/>
    <property type="match status" value="1"/>
</dbReference>
<dbReference type="SUPFAM" id="SSF56655">
    <property type="entry name" value="Carbohydrate phosphatase"/>
    <property type="match status" value="1"/>
</dbReference>
<keyword evidence="8" id="KW-1185">Reference proteome</keyword>
<organism evidence="7 8">
    <name type="scientific">Linum tenue</name>
    <dbReference type="NCBI Taxonomy" id="586396"/>
    <lineage>
        <taxon>Eukaryota</taxon>
        <taxon>Viridiplantae</taxon>
        <taxon>Streptophyta</taxon>
        <taxon>Embryophyta</taxon>
        <taxon>Tracheophyta</taxon>
        <taxon>Spermatophyta</taxon>
        <taxon>Magnoliopsida</taxon>
        <taxon>eudicotyledons</taxon>
        <taxon>Gunneridae</taxon>
        <taxon>Pentapetalae</taxon>
        <taxon>rosids</taxon>
        <taxon>fabids</taxon>
        <taxon>Malpighiales</taxon>
        <taxon>Linaceae</taxon>
        <taxon>Linum</taxon>
    </lineage>
</organism>
<evidence type="ECO:0000256" key="6">
    <source>
        <dbReference type="PIRSR" id="PIRSR600760-2"/>
    </source>
</evidence>
<dbReference type="InterPro" id="IPR000760">
    <property type="entry name" value="Inositol_monophosphatase-like"/>
</dbReference>
<evidence type="ECO:0000256" key="2">
    <source>
        <dbReference type="ARBA" id="ARBA00009759"/>
    </source>
</evidence>
<name>A0AAV0JWV2_9ROSI</name>
<dbReference type="InterPro" id="IPR051090">
    <property type="entry name" value="Inositol_monoP_superfamily"/>
</dbReference>
<dbReference type="Proteomes" id="UP001154282">
    <property type="component" value="Unassembled WGS sequence"/>
</dbReference>
<dbReference type="PANTHER" id="PTHR43200:SF4">
    <property type="entry name" value="PAP-SPECIFIC PHOSPHATASE, MITOCHONDRIAL-RELATED"/>
    <property type="match status" value="1"/>
</dbReference>
<dbReference type="Gene3D" id="3.30.540.10">
    <property type="entry name" value="Fructose-1,6-Bisphosphatase, subunit A, domain 1"/>
    <property type="match status" value="1"/>
</dbReference>
<gene>
    <name evidence="7" type="ORF">LITE_LOCUS15806</name>
</gene>
<evidence type="ECO:0000313" key="8">
    <source>
        <dbReference type="Proteomes" id="UP001154282"/>
    </source>
</evidence>
<dbReference type="Gene3D" id="3.40.190.80">
    <property type="match status" value="1"/>
</dbReference>
<keyword evidence="5 6" id="KW-0460">Magnesium</keyword>
<comment type="caution">
    <text evidence="7">The sequence shown here is derived from an EMBL/GenBank/DDBJ whole genome shotgun (WGS) entry which is preliminary data.</text>
</comment>
<feature type="binding site" evidence="6">
    <location>
        <position position="147"/>
    </location>
    <ligand>
        <name>Mg(2+)</name>
        <dbReference type="ChEBI" id="CHEBI:18420"/>
        <label>1</label>
        <note>catalytic</note>
    </ligand>
</feature>
<feature type="binding site" evidence="6">
    <location>
        <position position="146"/>
    </location>
    <ligand>
        <name>Mg(2+)</name>
        <dbReference type="ChEBI" id="CHEBI:18420"/>
        <label>1</label>
        <note>catalytic</note>
    </ligand>
</feature>
<evidence type="ECO:0000256" key="1">
    <source>
        <dbReference type="ARBA" id="ARBA00001946"/>
    </source>
</evidence>
<dbReference type="Pfam" id="PF00459">
    <property type="entry name" value="Inositol_P"/>
    <property type="match status" value="1"/>
</dbReference>
<comment type="similarity">
    <text evidence="2">Belongs to the inositol monophosphatase superfamily.</text>
</comment>
<sequence>MFPRASSLPFPANEAKHRRELEAAIGIVERACRICVDVQSSVRSSEAASVEKSDSTPVTIADFGVQAFVSFELHQAFPAIPLVAEEDSGFLRANNLVDSVLGVVADKSSSDKPLTRAQVLEAIDRGGKNAIVYENKPATYWILDPIDGTKGFLKGSGALYVVGLALVVEGEIVLGVMGCPNWDDSESFQSITGVSNALNRAGIVMAAHIGCGTWRRRFQDGHQSESTDPSFHDWSRCLVDRCLLASQARFCMTDSATWESLPLSPFFSTTTDAAGDGSGRSVVLLKACCGRYIMVALGIASVFILLAKPRISTKVWDHAVGLICVHEAGGKGLNLTLQRMVWSEDPISCSWSSCNQWQDPQPDRGDDFCEFLRWMSPGRFDSAKMKASLKFRDEQKPLFRAKVPLSILGLPFQCGIVAGEDDDGGAARTMMG</sequence>
<dbReference type="InterPro" id="IPR020583">
    <property type="entry name" value="Inositol_monoP_metal-BS"/>
</dbReference>
<comment type="cofactor">
    <cofactor evidence="1 6">
        <name>Mg(2+)</name>
        <dbReference type="ChEBI" id="CHEBI:18420"/>
    </cofactor>
</comment>
<dbReference type="GO" id="GO:0046872">
    <property type="term" value="F:metal ion binding"/>
    <property type="evidence" value="ECO:0007669"/>
    <property type="project" value="UniProtKB-KW"/>
</dbReference>
<feature type="binding site" evidence="6">
    <location>
        <position position="317"/>
    </location>
    <ligand>
        <name>Mg(2+)</name>
        <dbReference type="ChEBI" id="CHEBI:18420"/>
        <label>1</label>
        <note>catalytic</note>
    </ligand>
</feature>
<evidence type="ECO:0008006" key="9">
    <source>
        <dbReference type="Google" id="ProtNLM"/>
    </source>
</evidence>
<keyword evidence="4" id="KW-0378">Hydrolase</keyword>
<evidence type="ECO:0000256" key="3">
    <source>
        <dbReference type="ARBA" id="ARBA00022723"/>
    </source>
</evidence>
<evidence type="ECO:0000313" key="7">
    <source>
        <dbReference type="EMBL" id="CAI0413129.1"/>
    </source>
</evidence>
<dbReference type="AlphaFoldDB" id="A0AAV0JWV2"/>
<proteinExistence type="inferred from homology"/>
<dbReference type="PRINTS" id="PR00377">
    <property type="entry name" value="IMPHPHTASES"/>
</dbReference>
<feature type="binding site" evidence="6">
    <location>
        <position position="85"/>
    </location>
    <ligand>
        <name>Mg(2+)</name>
        <dbReference type="ChEBI" id="CHEBI:18420"/>
        <label>1</label>
        <note>catalytic</note>
    </ligand>
</feature>
<evidence type="ECO:0000256" key="4">
    <source>
        <dbReference type="ARBA" id="ARBA00022801"/>
    </source>
</evidence>
<evidence type="ECO:0000256" key="5">
    <source>
        <dbReference type="ARBA" id="ARBA00022842"/>
    </source>
</evidence>
<dbReference type="PROSITE" id="PS00629">
    <property type="entry name" value="IMP_1"/>
    <property type="match status" value="1"/>
</dbReference>
<dbReference type="EMBL" id="CAMGYJ010000005">
    <property type="protein sequence ID" value="CAI0413129.1"/>
    <property type="molecule type" value="Genomic_DNA"/>
</dbReference>